<protein>
    <submittedName>
        <fullName evidence="1">Uncharacterized protein</fullName>
    </submittedName>
</protein>
<organism evidence="1 2">
    <name type="scientific">Xenoophorus captivus</name>
    <dbReference type="NCBI Taxonomy" id="1517983"/>
    <lineage>
        <taxon>Eukaryota</taxon>
        <taxon>Metazoa</taxon>
        <taxon>Chordata</taxon>
        <taxon>Craniata</taxon>
        <taxon>Vertebrata</taxon>
        <taxon>Euteleostomi</taxon>
        <taxon>Actinopterygii</taxon>
        <taxon>Neopterygii</taxon>
        <taxon>Teleostei</taxon>
        <taxon>Neoteleostei</taxon>
        <taxon>Acanthomorphata</taxon>
        <taxon>Ovalentaria</taxon>
        <taxon>Atherinomorphae</taxon>
        <taxon>Cyprinodontiformes</taxon>
        <taxon>Goodeidae</taxon>
        <taxon>Xenoophorus</taxon>
    </lineage>
</organism>
<accession>A0ABV0SHQ5</accession>
<evidence type="ECO:0000313" key="1">
    <source>
        <dbReference type="EMBL" id="MEQ2219740.1"/>
    </source>
</evidence>
<proteinExistence type="predicted"/>
<sequence length="136" mass="15576">MAFNRGADETIWFVPTSLEGIRQSDRCSGRPVRLRREVTFGRRKCNKEFAGSKTARANVQSWRLEVPRRKTWLADQQPAPPKLLLMKSNEMQLRCIDGSAPPSRNLQLQKNIKKTTQNMGQISDKTIEIVLGFFCP</sequence>
<reference evidence="1 2" key="1">
    <citation type="submission" date="2021-06" db="EMBL/GenBank/DDBJ databases">
        <authorList>
            <person name="Palmer J.M."/>
        </authorList>
    </citation>
    <scope>NUCLEOTIDE SEQUENCE [LARGE SCALE GENOMIC DNA]</scope>
    <source>
        <strain evidence="1 2">XC_2019</strain>
        <tissue evidence="1">Muscle</tissue>
    </source>
</reference>
<name>A0ABV0SHQ5_9TELE</name>
<feature type="non-terminal residue" evidence="1">
    <location>
        <position position="136"/>
    </location>
</feature>
<dbReference type="Proteomes" id="UP001434883">
    <property type="component" value="Unassembled WGS sequence"/>
</dbReference>
<keyword evidence="2" id="KW-1185">Reference proteome</keyword>
<comment type="caution">
    <text evidence="1">The sequence shown here is derived from an EMBL/GenBank/DDBJ whole genome shotgun (WGS) entry which is preliminary data.</text>
</comment>
<dbReference type="EMBL" id="JAHRIN010080761">
    <property type="protein sequence ID" value="MEQ2219740.1"/>
    <property type="molecule type" value="Genomic_DNA"/>
</dbReference>
<evidence type="ECO:0000313" key="2">
    <source>
        <dbReference type="Proteomes" id="UP001434883"/>
    </source>
</evidence>
<gene>
    <name evidence="1" type="ORF">XENOCAPTIV_022853</name>
</gene>